<dbReference type="Pfam" id="PF06993">
    <property type="entry name" value="DUF1304"/>
    <property type="match status" value="1"/>
</dbReference>
<comment type="caution">
    <text evidence="1">The sequence shown here is derived from an EMBL/GenBank/DDBJ whole genome shotgun (WGS) entry which is preliminary data.</text>
</comment>
<gene>
    <name evidence="1" type="ORF">C426_0961</name>
</gene>
<evidence type="ECO:0008006" key="3">
    <source>
        <dbReference type="Google" id="ProtNLM"/>
    </source>
</evidence>
<sequence>MLLVYILLVATYGSISSDKKIIFTQGGLAALALLSTFI</sequence>
<dbReference type="Proteomes" id="UP000006787">
    <property type="component" value="Unassembled WGS sequence"/>
</dbReference>
<dbReference type="AlphaFoldDB" id="K2PJU7"/>
<evidence type="ECO:0000313" key="2">
    <source>
        <dbReference type="Proteomes" id="UP000006787"/>
    </source>
</evidence>
<name>K2PJU7_9LACT</name>
<proteinExistence type="predicted"/>
<dbReference type="InterPro" id="IPR009732">
    <property type="entry name" value="DUF1304"/>
</dbReference>
<protein>
    <recommendedName>
        <fullName evidence="3">Integral membrane protein</fullName>
    </recommendedName>
</protein>
<organism evidence="1 2">
    <name type="scientific">Lactococcus garvieae DCC43</name>
    <dbReference type="NCBI Taxonomy" id="1231377"/>
    <lineage>
        <taxon>Bacteria</taxon>
        <taxon>Bacillati</taxon>
        <taxon>Bacillota</taxon>
        <taxon>Bacilli</taxon>
        <taxon>Lactobacillales</taxon>
        <taxon>Streptococcaceae</taxon>
        <taxon>Lactococcus</taxon>
    </lineage>
</organism>
<dbReference type="PATRIC" id="fig|1231377.3.peg.962"/>
<evidence type="ECO:0000313" key="1">
    <source>
        <dbReference type="EMBL" id="EKF51635.1"/>
    </source>
</evidence>
<accession>K2PJU7</accession>
<dbReference type="EMBL" id="AMQS01000012">
    <property type="protein sequence ID" value="EKF51635.1"/>
    <property type="molecule type" value="Genomic_DNA"/>
</dbReference>
<reference evidence="1 2" key="1">
    <citation type="journal article" date="2012" name="J. Bacteriol.">
        <title>Genome Sequence of the Bacteriocin-Producing Strain Lactococcus garvieae DCC43.</title>
        <authorList>
            <person name="Gabrielsen C."/>
            <person name="Brede D.A."/>
            <person name="Hernandez P.E."/>
            <person name="Nes I.F."/>
            <person name="Diep D.B."/>
        </authorList>
    </citation>
    <scope>NUCLEOTIDE SEQUENCE [LARGE SCALE GENOMIC DNA]</scope>
    <source>
        <strain evidence="1 2">DCC43</strain>
    </source>
</reference>